<organism evidence="4 5">
    <name type="scientific">Basidiobolus ranarum</name>
    <dbReference type="NCBI Taxonomy" id="34480"/>
    <lineage>
        <taxon>Eukaryota</taxon>
        <taxon>Fungi</taxon>
        <taxon>Fungi incertae sedis</taxon>
        <taxon>Zoopagomycota</taxon>
        <taxon>Entomophthoromycotina</taxon>
        <taxon>Basidiobolomycetes</taxon>
        <taxon>Basidiobolales</taxon>
        <taxon>Basidiobolaceae</taxon>
        <taxon>Basidiobolus</taxon>
    </lineage>
</organism>
<evidence type="ECO:0000256" key="2">
    <source>
        <dbReference type="PROSITE-ProRule" id="PRU00176"/>
    </source>
</evidence>
<protein>
    <submittedName>
        <fullName evidence="4">Nucleolysin TIAR</fullName>
        <ecNumber evidence="4">2.3.2.27</ecNumber>
    </submittedName>
</protein>
<dbReference type="PANTHER" id="PTHR48025:SF1">
    <property type="entry name" value="RRM DOMAIN-CONTAINING PROTEIN"/>
    <property type="match status" value="1"/>
</dbReference>
<dbReference type="EC" id="2.3.2.27" evidence="4"/>
<gene>
    <name evidence="4" type="primary">TIAL1</name>
    <name evidence="4" type="ORF">K7432_011016</name>
</gene>
<dbReference type="InterPro" id="IPR050502">
    <property type="entry name" value="Euk_RNA-bind_prot"/>
</dbReference>
<dbReference type="SMART" id="SM00360">
    <property type="entry name" value="RRM"/>
    <property type="match status" value="1"/>
</dbReference>
<dbReference type="Proteomes" id="UP001479436">
    <property type="component" value="Unassembled WGS sequence"/>
</dbReference>
<name>A0ABR2VUZ2_9FUNG</name>
<accession>A0ABR2VUZ2</accession>
<evidence type="ECO:0000256" key="1">
    <source>
        <dbReference type="ARBA" id="ARBA00022884"/>
    </source>
</evidence>
<feature type="domain" description="RRM" evidence="3">
    <location>
        <begin position="134"/>
        <end position="212"/>
    </location>
</feature>
<evidence type="ECO:0000259" key="3">
    <source>
        <dbReference type="PROSITE" id="PS50102"/>
    </source>
</evidence>
<dbReference type="PROSITE" id="PS50102">
    <property type="entry name" value="RRM"/>
    <property type="match status" value="1"/>
</dbReference>
<dbReference type="InterPro" id="IPR000504">
    <property type="entry name" value="RRM_dom"/>
</dbReference>
<dbReference type="InterPro" id="IPR012677">
    <property type="entry name" value="Nucleotide-bd_a/b_plait_sf"/>
</dbReference>
<dbReference type="SUPFAM" id="SSF54928">
    <property type="entry name" value="RNA-binding domain, RBD"/>
    <property type="match status" value="1"/>
</dbReference>
<dbReference type="Pfam" id="PF00076">
    <property type="entry name" value="RRM_1"/>
    <property type="match status" value="1"/>
</dbReference>
<proteinExistence type="predicted"/>
<reference evidence="4 5" key="1">
    <citation type="submission" date="2023-04" db="EMBL/GenBank/DDBJ databases">
        <title>Genome of Basidiobolus ranarum AG-B5.</title>
        <authorList>
            <person name="Stajich J.E."/>
            <person name="Carter-House D."/>
            <person name="Gryganskyi A."/>
        </authorList>
    </citation>
    <scope>NUCLEOTIDE SEQUENCE [LARGE SCALE GENOMIC DNA]</scope>
    <source>
        <strain evidence="4 5">AG-B5</strain>
    </source>
</reference>
<dbReference type="InterPro" id="IPR035979">
    <property type="entry name" value="RBD_domain_sf"/>
</dbReference>
<keyword evidence="5" id="KW-1185">Reference proteome</keyword>
<dbReference type="EMBL" id="JASJQH010007685">
    <property type="protein sequence ID" value="KAK9702889.1"/>
    <property type="molecule type" value="Genomic_DNA"/>
</dbReference>
<dbReference type="GO" id="GO:0061630">
    <property type="term" value="F:ubiquitin protein ligase activity"/>
    <property type="evidence" value="ECO:0007669"/>
    <property type="project" value="UniProtKB-EC"/>
</dbReference>
<dbReference type="Gene3D" id="3.30.70.330">
    <property type="match status" value="1"/>
</dbReference>
<evidence type="ECO:0000313" key="5">
    <source>
        <dbReference type="Proteomes" id="UP001479436"/>
    </source>
</evidence>
<sequence length="290" mass="33814">MEETNQIFDKAIEFIQLESRIHRSSSVTQIVPNLIPTNPKDFLRTKRTRTIKVNTGPDPELHAYILKLQKEKKLFEKQKKLKVDPASKNRVVEKIDSKNNENQWTKPLYHIDSDEDILNTEYQNILHMGSPVSRTVFVGNLSNKVTNEIFQEIFRPFDEHVKGEIIYDPTTKESRGYGFLSFTQRAVAEKAIIYMQNFRLMDSPIKLSWSNIQENTTIPSSRQGLTRKRTRWQSLWDKQICNRESLLNNYIDNSVSTPVESASTSFSAQEKRLYLTLVHRTLETSRTHHG</sequence>
<comment type="caution">
    <text evidence="4">The sequence shown here is derived from an EMBL/GenBank/DDBJ whole genome shotgun (WGS) entry which is preliminary data.</text>
</comment>
<keyword evidence="4" id="KW-0012">Acyltransferase</keyword>
<keyword evidence="1 2" id="KW-0694">RNA-binding</keyword>
<evidence type="ECO:0000313" key="4">
    <source>
        <dbReference type="EMBL" id="KAK9702889.1"/>
    </source>
</evidence>
<keyword evidence="4" id="KW-0808">Transferase</keyword>
<dbReference type="PANTHER" id="PTHR48025">
    <property type="entry name" value="OS02G0815200 PROTEIN"/>
    <property type="match status" value="1"/>
</dbReference>